<sequence>MAVSPDKFKNCNITTTTSSVIDEHWIERPSLWNFRLWHVVLIFCGGFLSIEMDEMDLKKALDRIRAEFKSDTESIAQSEAAFSVCSINSSGHPNTQDDKATFRKASELGVDIEQLIQQRNKNGLGPRIAKIIGNMNLLRSRKSLPVPDSRV</sequence>
<dbReference type="VEuPathDB" id="VectorBase:RPRC010840"/>
<organism evidence="1 2">
    <name type="scientific">Rhodnius prolixus</name>
    <name type="common">Triatomid bug</name>
    <dbReference type="NCBI Taxonomy" id="13249"/>
    <lineage>
        <taxon>Eukaryota</taxon>
        <taxon>Metazoa</taxon>
        <taxon>Ecdysozoa</taxon>
        <taxon>Arthropoda</taxon>
        <taxon>Hexapoda</taxon>
        <taxon>Insecta</taxon>
        <taxon>Pterygota</taxon>
        <taxon>Neoptera</taxon>
        <taxon>Paraneoptera</taxon>
        <taxon>Hemiptera</taxon>
        <taxon>Heteroptera</taxon>
        <taxon>Panheteroptera</taxon>
        <taxon>Cimicomorpha</taxon>
        <taxon>Reduviidae</taxon>
        <taxon>Triatominae</taxon>
        <taxon>Rhodnius</taxon>
    </lineage>
</organism>
<dbReference type="Proteomes" id="UP000015103">
    <property type="component" value="Unassembled WGS sequence"/>
</dbReference>
<dbReference type="HOGENOM" id="CLU_1733759_0_0_1"/>
<name>T1I3H1_RHOPR</name>
<dbReference type="EnsemblMetazoa" id="RPRC010840-RA">
    <property type="protein sequence ID" value="RPRC010840-PA"/>
    <property type="gene ID" value="RPRC010840"/>
</dbReference>
<proteinExistence type="predicted"/>
<dbReference type="AlphaFoldDB" id="T1I3H1"/>
<accession>T1I3H1</accession>
<keyword evidence="2" id="KW-1185">Reference proteome</keyword>
<evidence type="ECO:0000313" key="1">
    <source>
        <dbReference type="EnsemblMetazoa" id="RPRC010840-PA"/>
    </source>
</evidence>
<dbReference type="EMBL" id="ACPB03010515">
    <property type="status" value="NOT_ANNOTATED_CDS"/>
    <property type="molecule type" value="Genomic_DNA"/>
</dbReference>
<evidence type="ECO:0000313" key="2">
    <source>
        <dbReference type="Proteomes" id="UP000015103"/>
    </source>
</evidence>
<dbReference type="eggNOG" id="ENOG502S9BP">
    <property type="taxonomic scope" value="Eukaryota"/>
</dbReference>
<protein>
    <submittedName>
        <fullName evidence="1">Uncharacterized protein</fullName>
    </submittedName>
</protein>
<reference evidence="1" key="1">
    <citation type="submission" date="2015-05" db="UniProtKB">
        <authorList>
            <consortium name="EnsemblMetazoa"/>
        </authorList>
    </citation>
    <scope>IDENTIFICATION</scope>
</reference>
<dbReference type="InParanoid" id="T1I3H1"/>